<dbReference type="EC" id="2.7.7.41" evidence="6"/>
<evidence type="ECO:0000256" key="16">
    <source>
        <dbReference type="ARBA" id="ARBA00023209"/>
    </source>
</evidence>
<evidence type="ECO:0000256" key="10">
    <source>
        <dbReference type="ARBA" id="ARBA00022695"/>
    </source>
</evidence>
<comment type="subcellular location">
    <subcellularLocation>
        <location evidence="2">Mitochondrion inner membrane</location>
        <topology evidence="2">Peripheral membrane protein</topology>
        <orientation evidence="2">Matrix side</orientation>
    </subcellularLocation>
</comment>
<evidence type="ECO:0000256" key="12">
    <source>
        <dbReference type="ARBA" id="ARBA00022842"/>
    </source>
</evidence>
<evidence type="ECO:0000256" key="9">
    <source>
        <dbReference type="ARBA" id="ARBA00022679"/>
    </source>
</evidence>
<feature type="domain" description="Costars" evidence="21">
    <location>
        <begin position="381"/>
        <end position="457"/>
    </location>
</feature>
<keyword evidence="15" id="KW-0472">Membrane</keyword>
<evidence type="ECO:0000256" key="19">
    <source>
        <dbReference type="ARBA" id="ARBA00031502"/>
    </source>
</evidence>
<organism evidence="22 23">
    <name type="scientific">Mytilus edulis</name>
    <name type="common">Blue mussel</name>
    <dbReference type="NCBI Taxonomy" id="6550"/>
    <lineage>
        <taxon>Eukaryota</taxon>
        <taxon>Metazoa</taxon>
        <taxon>Spiralia</taxon>
        <taxon>Lophotrochozoa</taxon>
        <taxon>Mollusca</taxon>
        <taxon>Bivalvia</taxon>
        <taxon>Autobranchia</taxon>
        <taxon>Pteriomorphia</taxon>
        <taxon>Mytilida</taxon>
        <taxon>Mytiloidea</taxon>
        <taxon>Mytilidae</taxon>
        <taxon>Mytilinae</taxon>
        <taxon>Mytilus</taxon>
    </lineage>
</organism>
<comment type="caution">
    <text evidence="22">The sequence shown here is derived from an EMBL/GenBank/DDBJ whole genome shotgun (WGS) entry which is preliminary data.</text>
</comment>
<comment type="similarity">
    <text evidence="5">Belongs to the TAM41 family.</text>
</comment>
<keyword evidence="14" id="KW-0496">Mitochondrion</keyword>
<keyword evidence="23" id="KW-1185">Reference proteome</keyword>
<dbReference type="PANTHER" id="PTHR13619">
    <property type="entry name" value="PHOSPHATIDATE CYTIDYLYLTRANSFERASE, MITOCHONDRIAL"/>
    <property type="match status" value="1"/>
</dbReference>
<evidence type="ECO:0000256" key="8">
    <source>
        <dbReference type="ARBA" id="ARBA00022516"/>
    </source>
</evidence>
<accession>A0A8S3TYR4</accession>
<dbReference type="PANTHER" id="PTHR13619:SF0">
    <property type="entry name" value="PHOSPHATIDATE CYTIDYLYLTRANSFERASE, MITOCHONDRIAL"/>
    <property type="match status" value="1"/>
</dbReference>
<evidence type="ECO:0000256" key="14">
    <source>
        <dbReference type="ARBA" id="ARBA00023128"/>
    </source>
</evidence>
<keyword evidence="9" id="KW-0808">Transferase</keyword>
<evidence type="ECO:0000313" key="23">
    <source>
        <dbReference type="Proteomes" id="UP000683360"/>
    </source>
</evidence>
<dbReference type="InterPro" id="IPR015222">
    <property type="entry name" value="Tam41"/>
</dbReference>
<evidence type="ECO:0000256" key="4">
    <source>
        <dbReference type="ARBA" id="ARBA00005189"/>
    </source>
</evidence>
<name>A0A8S3TYR4_MYTED</name>
<sequence length="770" mass="88795">MIRLNFHTIVRWTSTLVKREDVHQRIIGSFPNDGMQMAFAYGSGVFKQTGHADMSKNMLDYIFVVDDAHKWHHQNIKMYPKHYSFLRFFGAKRLAKIQDNYGAGIYFNTLVQHEGTLIKYGVISTDRLVTDLLDWDTLYVSGRLHKPVKLLVIPTNKHLLSAMHINLQSAMHSALLLLPESFTEEELYTKITSLSYSGDFRMQFGEDKNKVSNIVKPNLPYFRQLYEKIIEGEKHVIWHKDESRLEQYPTHVSQFHHLNLLPKSVHVNMVVLRKRSGGLPDMEEIIRNLAHESHCDDYVTRSIQQIVTNSSWGQSIKTILTAGIVKCGKKRADDHKEKQLINPFSDWEGSITSPEIVKDDENYGRPVSGSQTEVRGKQAGEQSSREVISLCYVIYDLGKHQEDGSYNITFGELFETFLMISNNLVGTLLRARKYKFVEFEGEMLYQGRDEEKVITLRTLPERPIFKKIKQGLGSDSENQLYSPLVQAQQTTDIPRGIENEKLNSYGIDAMKNKETRSTLPAWQIRKKKASMPRPKSTGYLKDFNILSAEDDVGDVSITGRRDNVVLIKDVGDRAAYWQNRDDESKKPNIRSTSSDVERNWKTPRQIRQMRDQVDPNEMTQYIYDSGVANRAAMWQKLEDDHFDKMVINPDKEWKGPKVRVVLPTDHPEYGRPPKGSKTEKRGIKAHKHVVKEIGELCLMIAENGELQDDGTVTITFRKLFQTYVAISNKVVGILIRARKRGLLHFNGEMLYQRQDEEEVIRLFNVPDLLE</sequence>
<dbReference type="InterPro" id="IPR027817">
    <property type="entry name" value="Costars_dom"/>
</dbReference>
<dbReference type="OrthoDB" id="341477at2759"/>
<keyword evidence="12" id="KW-0460">Magnesium</keyword>
<dbReference type="Proteomes" id="UP000683360">
    <property type="component" value="Unassembled WGS sequence"/>
</dbReference>
<dbReference type="Pfam" id="PF14705">
    <property type="entry name" value="Costars"/>
    <property type="match status" value="2"/>
</dbReference>
<comment type="pathway">
    <text evidence="4">Lipid metabolism.</text>
</comment>
<keyword evidence="13" id="KW-0443">Lipid metabolism</keyword>
<dbReference type="GO" id="GO:0004605">
    <property type="term" value="F:phosphatidate cytidylyltransferase activity"/>
    <property type="evidence" value="ECO:0007669"/>
    <property type="project" value="UniProtKB-EC"/>
</dbReference>
<proteinExistence type="inferred from homology"/>
<evidence type="ECO:0000256" key="15">
    <source>
        <dbReference type="ARBA" id="ARBA00023136"/>
    </source>
</evidence>
<dbReference type="GO" id="GO:0016024">
    <property type="term" value="P:CDP-diacylglycerol biosynthetic process"/>
    <property type="evidence" value="ECO:0007669"/>
    <property type="project" value="TreeGrafter"/>
</dbReference>
<evidence type="ECO:0000256" key="6">
    <source>
        <dbReference type="ARBA" id="ARBA00012487"/>
    </source>
</evidence>
<feature type="region of interest" description="Disordered" evidence="20">
    <location>
        <begin position="361"/>
        <end position="380"/>
    </location>
</feature>
<evidence type="ECO:0000256" key="1">
    <source>
        <dbReference type="ARBA" id="ARBA00001946"/>
    </source>
</evidence>
<dbReference type="EMBL" id="CAJPWZ010002323">
    <property type="protein sequence ID" value="CAG2235623.1"/>
    <property type="molecule type" value="Genomic_DNA"/>
</dbReference>
<feature type="domain" description="Costars" evidence="21">
    <location>
        <begin position="687"/>
        <end position="763"/>
    </location>
</feature>
<dbReference type="GO" id="GO:0032049">
    <property type="term" value="P:cardiolipin biosynthetic process"/>
    <property type="evidence" value="ECO:0007669"/>
    <property type="project" value="InterPro"/>
</dbReference>
<feature type="region of interest" description="Disordered" evidence="20">
    <location>
        <begin position="578"/>
        <end position="601"/>
    </location>
</feature>
<protein>
    <recommendedName>
        <fullName evidence="7">Phosphatidate cytidylyltransferase, mitochondrial</fullName>
        <ecNumber evidence="6">2.7.7.41</ecNumber>
    </recommendedName>
    <alternativeName>
        <fullName evidence="18">CDP-diacylglycerol synthase</fullName>
    </alternativeName>
    <alternativeName>
        <fullName evidence="19">Mitochondrial translocator assembly and maintenance protein 41 homolog</fullName>
    </alternativeName>
</protein>
<evidence type="ECO:0000256" key="11">
    <source>
        <dbReference type="ARBA" id="ARBA00022792"/>
    </source>
</evidence>
<dbReference type="SMART" id="SM01283">
    <property type="entry name" value="Costars"/>
    <property type="match status" value="2"/>
</dbReference>
<keyword evidence="16" id="KW-0594">Phospholipid biosynthesis</keyword>
<keyword evidence="8" id="KW-0444">Lipid biosynthesis</keyword>
<dbReference type="GO" id="GO:0005743">
    <property type="term" value="C:mitochondrial inner membrane"/>
    <property type="evidence" value="ECO:0007669"/>
    <property type="project" value="UniProtKB-SubCell"/>
</dbReference>
<evidence type="ECO:0000256" key="5">
    <source>
        <dbReference type="ARBA" id="ARBA00005458"/>
    </source>
</evidence>
<evidence type="ECO:0000256" key="2">
    <source>
        <dbReference type="ARBA" id="ARBA00004443"/>
    </source>
</evidence>
<evidence type="ECO:0000256" key="7">
    <source>
        <dbReference type="ARBA" id="ARBA00018337"/>
    </source>
</evidence>
<evidence type="ECO:0000256" key="3">
    <source>
        <dbReference type="ARBA" id="ARBA00005119"/>
    </source>
</evidence>
<evidence type="ECO:0000313" key="22">
    <source>
        <dbReference type="EMBL" id="CAG2235623.1"/>
    </source>
</evidence>
<comment type="pathway">
    <text evidence="3">Phospholipid metabolism; CDP-diacylglycerol biosynthesis; CDP-diacylglycerol from sn-glycerol 3-phosphate: step 3/3.</text>
</comment>
<gene>
    <name evidence="22" type="ORF">MEDL_48241</name>
</gene>
<dbReference type="InterPro" id="IPR038095">
    <property type="entry name" value="Costars_sf"/>
</dbReference>
<evidence type="ECO:0000256" key="13">
    <source>
        <dbReference type="ARBA" id="ARBA00023098"/>
    </source>
</evidence>
<dbReference type="Gene3D" id="1.10.10.1540">
    <property type="entry name" value="Costar domain"/>
    <property type="match status" value="2"/>
</dbReference>
<keyword evidence="17" id="KW-1208">Phospholipid metabolism</keyword>
<dbReference type="Pfam" id="PF09139">
    <property type="entry name" value="Tam41_Mmp37"/>
    <property type="match status" value="1"/>
</dbReference>
<evidence type="ECO:0000256" key="18">
    <source>
        <dbReference type="ARBA" id="ARBA00029893"/>
    </source>
</evidence>
<reference evidence="22" key="1">
    <citation type="submission" date="2021-03" db="EMBL/GenBank/DDBJ databases">
        <authorList>
            <person name="Bekaert M."/>
        </authorList>
    </citation>
    <scope>NUCLEOTIDE SEQUENCE</scope>
</reference>
<keyword evidence="11" id="KW-0999">Mitochondrion inner membrane</keyword>
<evidence type="ECO:0000256" key="17">
    <source>
        <dbReference type="ARBA" id="ARBA00023264"/>
    </source>
</evidence>
<dbReference type="AlphaFoldDB" id="A0A8S3TYR4"/>
<comment type="cofactor">
    <cofactor evidence="1">
        <name>Mg(2+)</name>
        <dbReference type="ChEBI" id="CHEBI:18420"/>
    </cofactor>
</comment>
<keyword evidence="10" id="KW-0548">Nucleotidyltransferase</keyword>
<evidence type="ECO:0000256" key="20">
    <source>
        <dbReference type="SAM" id="MobiDB-lite"/>
    </source>
</evidence>
<evidence type="ECO:0000259" key="21">
    <source>
        <dbReference type="SMART" id="SM01283"/>
    </source>
</evidence>